<reference evidence="1 2" key="1">
    <citation type="submission" date="2024-11" db="EMBL/GenBank/DDBJ databases">
        <title>Adaptive evolution of stress response genes in parasites aligns with host niche diversity.</title>
        <authorList>
            <person name="Hahn C."/>
            <person name="Resl P."/>
        </authorList>
    </citation>
    <scope>NUCLEOTIDE SEQUENCE [LARGE SCALE GENOMIC DNA]</scope>
    <source>
        <strain evidence="1">EGGRZ-B1_66</strain>
        <tissue evidence="1">Body</tissue>
    </source>
</reference>
<comment type="caution">
    <text evidence="1">The sequence shown here is derived from an EMBL/GenBank/DDBJ whole genome shotgun (WGS) entry which is preliminary data.</text>
</comment>
<keyword evidence="2" id="KW-1185">Reference proteome</keyword>
<accession>A0ABD2PT40</accession>
<protein>
    <submittedName>
        <fullName evidence="1">Uncharacterized protein</fullName>
    </submittedName>
</protein>
<organism evidence="1 2">
    <name type="scientific">Cichlidogyrus casuarinus</name>
    <dbReference type="NCBI Taxonomy" id="1844966"/>
    <lineage>
        <taxon>Eukaryota</taxon>
        <taxon>Metazoa</taxon>
        <taxon>Spiralia</taxon>
        <taxon>Lophotrochozoa</taxon>
        <taxon>Platyhelminthes</taxon>
        <taxon>Monogenea</taxon>
        <taxon>Monopisthocotylea</taxon>
        <taxon>Dactylogyridea</taxon>
        <taxon>Ancyrocephalidae</taxon>
        <taxon>Cichlidogyrus</taxon>
    </lineage>
</organism>
<gene>
    <name evidence="1" type="ORF">Ciccas_011077</name>
</gene>
<dbReference type="Proteomes" id="UP001626550">
    <property type="component" value="Unassembled WGS sequence"/>
</dbReference>
<proteinExistence type="predicted"/>
<evidence type="ECO:0000313" key="1">
    <source>
        <dbReference type="EMBL" id="KAL3310360.1"/>
    </source>
</evidence>
<evidence type="ECO:0000313" key="2">
    <source>
        <dbReference type="Proteomes" id="UP001626550"/>
    </source>
</evidence>
<name>A0ABD2PT40_9PLAT</name>
<sequence length="60" mass="6702">MKFLKKSTLQKKYEFAKNRLQELSPPTEQSRLTSYNSEVVGSDSTTISESLLVSASGSWS</sequence>
<dbReference type="EMBL" id="JBJKFK010003024">
    <property type="protein sequence ID" value="KAL3310360.1"/>
    <property type="molecule type" value="Genomic_DNA"/>
</dbReference>
<dbReference type="AlphaFoldDB" id="A0ABD2PT40"/>